<dbReference type="InterPro" id="IPR011659">
    <property type="entry name" value="WD40"/>
</dbReference>
<sequence length="324" mass="36774">MNSLKVISVLVVFSFMSCKEQPPQSELKQEKPKHYGPFFGVVPLDKPQLLAPELLASPATEYNGTFSPDGTQFYYTTDMPYTAYITFTEMQADSSWSDPRIAPFSGEYSDFDPLFSPDGNRVYFSSSRPKADNENSKIWYVERKDFGWSNPIRVVLTGEEDNEYYSSLTHSGNLYFNIWSKGDIYRAVPSDSAYTVEVLPESINAGGNKGDPFVDPDERYMIFRGYDDTLGRGDLYISFNMEGEWTTPENLGEPINSSSHEMCPWVSQDGKLFIFASDRLETPAEAKALDPIKKINGTHNSGKLNLYYMSTDFIEEMKEKHQAD</sequence>
<dbReference type="Gene3D" id="2.120.10.30">
    <property type="entry name" value="TolB, C-terminal domain"/>
    <property type="match status" value="1"/>
</dbReference>
<dbReference type="PROSITE" id="PS51257">
    <property type="entry name" value="PROKAR_LIPOPROTEIN"/>
    <property type="match status" value="1"/>
</dbReference>
<dbReference type="RefSeq" id="WP_165614896.1">
    <property type="nucleotide sequence ID" value="NZ_FQWL01000003.1"/>
</dbReference>
<dbReference type="InterPro" id="IPR011042">
    <property type="entry name" value="6-blade_b-propeller_TolB-like"/>
</dbReference>
<reference evidence="2" key="1">
    <citation type="submission" date="2016-11" db="EMBL/GenBank/DDBJ databases">
        <authorList>
            <person name="Varghese N."/>
            <person name="Submissions S."/>
        </authorList>
    </citation>
    <scope>NUCLEOTIDE SEQUENCE [LARGE SCALE GENOMIC DNA]</scope>
    <source>
        <strain evidence="2">DSM 22638</strain>
    </source>
</reference>
<protein>
    <submittedName>
        <fullName evidence="1">WD40-like Beta Propeller Repeat</fullName>
    </submittedName>
</protein>
<dbReference type="AlphaFoldDB" id="A0A1M5MKB9"/>
<evidence type="ECO:0000313" key="1">
    <source>
        <dbReference type="EMBL" id="SHG77675.1"/>
    </source>
</evidence>
<dbReference type="Pfam" id="PF07676">
    <property type="entry name" value="PD40"/>
    <property type="match status" value="4"/>
</dbReference>
<dbReference type="SUPFAM" id="SSF82171">
    <property type="entry name" value="DPP6 N-terminal domain-like"/>
    <property type="match status" value="1"/>
</dbReference>
<organism evidence="1 2">
    <name type="scientific">Flagellimonas flava</name>
    <dbReference type="NCBI Taxonomy" id="570519"/>
    <lineage>
        <taxon>Bacteria</taxon>
        <taxon>Pseudomonadati</taxon>
        <taxon>Bacteroidota</taxon>
        <taxon>Flavobacteriia</taxon>
        <taxon>Flavobacteriales</taxon>
        <taxon>Flavobacteriaceae</taxon>
        <taxon>Flagellimonas</taxon>
    </lineage>
</organism>
<name>A0A1M5MKB9_9FLAO</name>
<dbReference type="Proteomes" id="UP000184532">
    <property type="component" value="Unassembled WGS sequence"/>
</dbReference>
<accession>A0A1M5MKB9</accession>
<evidence type="ECO:0000313" key="2">
    <source>
        <dbReference type="Proteomes" id="UP000184532"/>
    </source>
</evidence>
<dbReference type="STRING" id="570519.SAMN04488116_2493"/>
<proteinExistence type="predicted"/>
<dbReference type="EMBL" id="FQWL01000003">
    <property type="protein sequence ID" value="SHG77675.1"/>
    <property type="molecule type" value="Genomic_DNA"/>
</dbReference>
<gene>
    <name evidence="1" type="ORF">SAMN04488116_2493</name>
</gene>
<keyword evidence="2" id="KW-1185">Reference proteome</keyword>